<keyword evidence="1" id="KW-0862">Zinc</keyword>
<dbReference type="SUPFAM" id="SSF57756">
    <property type="entry name" value="Retrovirus zinc finger-like domains"/>
    <property type="match status" value="1"/>
</dbReference>
<evidence type="ECO:0000313" key="3">
    <source>
        <dbReference type="EMBL" id="RDX81036.1"/>
    </source>
</evidence>
<reference evidence="3" key="1">
    <citation type="submission" date="2018-05" db="EMBL/GenBank/DDBJ databases">
        <title>Draft genome of Mucuna pruriens seed.</title>
        <authorList>
            <person name="Nnadi N.E."/>
            <person name="Vos R."/>
            <person name="Hasami M.H."/>
            <person name="Devisetty U.K."/>
            <person name="Aguiy J.C."/>
        </authorList>
    </citation>
    <scope>NUCLEOTIDE SEQUENCE [LARGE SCALE GENOMIC DNA]</scope>
    <source>
        <strain evidence="3">JCA_2017</strain>
    </source>
</reference>
<dbReference type="InterPro" id="IPR036875">
    <property type="entry name" value="Znf_CCHC_sf"/>
</dbReference>
<dbReference type="PANTHER" id="PTHR34676:SF27">
    <property type="entry name" value="ASPARTYL-TRNA SYNTHETASE"/>
    <property type="match status" value="1"/>
</dbReference>
<gene>
    <name evidence="3" type="ORF">CR513_38331</name>
</gene>
<dbReference type="InterPro" id="IPR001878">
    <property type="entry name" value="Znf_CCHC"/>
</dbReference>
<dbReference type="GO" id="GO:0003676">
    <property type="term" value="F:nucleic acid binding"/>
    <property type="evidence" value="ECO:0007669"/>
    <property type="project" value="InterPro"/>
</dbReference>
<dbReference type="STRING" id="157652.A0A371FRU9"/>
<dbReference type="AlphaFoldDB" id="A0A371FRU9"/>
<evidence type="ECO:0000313" key="4">
    <source>
        <dbReference type="Proteomes" id="UP000257109"/>
    </source>
</evidence>
<dbReference type="OrthoDB" id="1000712at2759"/>
<dbReference type="PROSITE" id="PS50158">
    <property type="entry name" value="ZF_CCHC"/>
    <property type="match status" value="1"/>
</dbReference>
<evidence type="ECO:0000259" key="2">
    <source>
        <dbReference type="PROSITE" id="PS50158"/>
    </source>
</evidence>
<keyword evidence="1" id="KW-0479">Metal-binding</keyword>
<accession>A0A371FRU9</accession>
<dbReference type="Pfam" id="PF14223">
    <property type="entry name" value="Retrotran_gag_2"/>
    <property type="match status" value="1"/>
</dbReference>
<evidence type="ECO:0000256" key="1">
    <source>
        <dbReference type="PROSITE-ProRule" id="PRU00047"/>
    </source>
</evidence>
<keyword evidence="4" id="KW-1185">Reference proteome</keyword>
<feature type="non-terminal residue" evidence="3">
    <location>
        <position position="1"/>
    </location>
</feature>
<dbReference type="Proteomes" id="UP000257109">
    <property type="component" value="Unassembled WGS sequence"/>
</dbReference>
<keyword evidence="1" id="KW-0863">Zinc-finger</keyword>
<dbReference type="Gene3D" id="4.10.60.10">
    <property type="entry name" value="Zinc finger, CCHC-type"/>
    <property type="match status" value="1"/>
</dbReference>
<dbReference type="PANTHER" id="PTHR34676">
    <property type="entry name" value="DUF4219 DOMAIN-CONTAINING PROTEIN-RELATED"/>
    <property type="match status" value="1"/>
</dbReference>
<organism evidence="3 4">
    <name type="scientific">Mucuna pruriens</name>
    <name type="common">Velvet bean</name>
    <name type="synonym">Dolichos pruriens</name>
    <dbReference type="NCBI Taxonomy" id="157652"/>
    <lineage>
        <taxon>Eukaryota</taxon>
        <taxon>Viridiplantae</taxon>
        <taxon>Streptophyta</taxon>
        <taxon>Embryophyta</taxon>
        <taxon>Tracheophyta</taxon>
        <taxon>Spermatophyta</taxon>
        <taxon>Magnoliopsida</taxon>
        <taxon>eudicotyledons</taxon>
        <taxon>Gunneridae</taxon>
        <taxon>Pentapetalae</taxon>
        <taxon>rosids</taxon>
        <taxon>fabids</taxon>
        <taxon>Fabales</taxon>
        <taxon>Fabaceae</taxon>
        <taxon>Papilionoideae</taxon>
        <taxon>50 kb inversion clade</taxon>
        <taxon>NPAAA clade</taxon>
        <taxon>indigoferoid/millettioid clade</taxon>
        <taxon>Phaseoleae</taxon>
        <taxon>Mucuna</taxon>
    </lineage>
</organism>
<dbReference type="Pfam" id="PF00098">
    <property type="entry name" value="zf-CCHC"/>
    <property type="match status" value="1"/>
</dbReference>
<protein>
    <recommendedName>
        <fullName evidence="2">CCHC-type domain-containing protein</fullName>
    </recommendedName>
</protein>
<dbReference type="EMBL" id="QJKJ01008029">
    <property type="protein sequence ID" value="RDX81036.1"/>
    <property type="molecule type" value="Genomic_DNA"/>
</dbReference>
<feature type="domain" description="CCHC-type" evidence="2">
    <location>
        <begin position="212"/>
        <end position="227"/>
    </location>
</feature>
<sequence>GVVKNGQYITTDKDGVEIPRSTWNDKQKTRYLFNCKSRNFLICALIKVEYEKGRITYKGTSQVKYYKTSMLVHEYELFKMEDHESIDQMFERFQTIINNVRSLGKTYDNYDHITKILQSFPRQWRSQVIALRVSKDLKKLRMEELLGTLKVHEIEPNKDEGNRRRKEFSKQDELSYISRKMHSIWKQKRGSKCKNTTKKYTKEVKDKSQVVCYECKKPGHFKFECPSMEKDKENEKKKSFFKKKKGLMPTWEDLDLSSSKEENLRLMIDTTLEDEDNEEFIKNFSQILQLFSKNKMIF</sequence>
<dbReference type="SMART" id="SM00343">
    <property type="entry name" value="ZnF_C2HC"/>
    <property type="match status" value="1"/>
</dbReference>
<name>A0A371FRU9_MUCPR</name>
<comment type="caution">
    <text evidence="3">The sequence shown here is derived from an EMBL/GenBank/DDBJ whole genome shotgun (WGS) entry which is preliminary data.</text>
</comment>
<dbReference type="GO" id="GO:0008270">
    <property type="term" value="F:zinc ion binding"/>
    <property type="evidence" value="ECO:0007669"/>
    <property type="project" value="UniProtKB-KW"/>
</dbReference>
<proteinExistence type="predicted"/>